<organism evidence="1 2">
    <name type="scientific">Stentor coeruleus</name>
    <dbReference type="NCBI Taxonomy" id="5963"/>
    <lineage>
        <taxon>Eukaryota</taxon>
        <taxon>Sar</taxon>
        <taxon>Alveolata</taxon>
        <taxon>Ciliophora</taxon>
        <taxon>Postciliodesmatophora</taxon>
        <taxon>Heterotrichea</taxon>
        <taxon>Heterotrichida</taxon>
        <taxon>Stentoridae</taxon>
        <taxon>Stentor</taxon>
    </lineage>
</organism>
<keyword evidence="2" id="KW-1185">Reference proteome</keyword>
<reference evidence="1 2" key="1">
    <citation type="submission" date="2016-11" db="EMBL/GenBank/DDBJ databases">
        <title>The macronuclear genome of Stentor coeruleus: a giant cell with tiny introns.</title>
        <authorList>
            <person name="Slabodnick M."/>
            <person name="Ruby J.G."/>
            <person name="Reiff S.B."/>
            <person name="Swart E.C."/>
            <person name="Gosai S."/>
            <person name="Prabakaran S."/>
            <person name="Witkowska E."/>
            <person name="Larue G.E."/>
            <person name="Fisher S."/>
            <person name="Freeman R.M."/>
            <person name="Gunawardena J."/>
            <person name="Chu W."/>
            <person name="Stover N.A."/>
            <person name="Gregory B.D."/>
            <person name="Nowacki M."/>
            <person name="Derisi J."/>
            <person name="Roy S.W."/>
            <person name="Marshall W.F."/>
            <person name="Sood P."/>
        </authorList>
    </citation>
    <scope>NUCLEOTIDE SEQUENCE [LARGE SCALE GENOMIC DNA]</scope>
    <source>
        <strain evidence="1">WM001</strain>
    </source>
</reference>
<gene>
    <name evidence="1" type="ORF">SteCoe_6135</name>
</gene>
<sequence>MDGIFKQKIYIKQIVVGTCYNSMLWNYQPYPVDTTFYPGEYMPFEIPWVYPNKTGGYITNVQLTAGDHVSCWQFSYQIN</sequence>
<comment type="caution">
    <text evidence="1">The sequence shown here is derived from an EMBL/GenBank/DDBJ whole genome shotgun (WGS) entry which is preliminary data.</text>
</comment>
<dbReference type="EMBL" id="MPUH01000083">
    <property type="protein sequence ID" value="OMJ91340.1"/>
    <property type="molecule type" value="Genomic_DNA"/>
</dbReference>
<evidence type="ECO:0000313" key="1">
    <source>
        <dbReference type="EMBL" id="OMJ91340.1"/>
    </source>
</evidence>
<protein>
    <submittedName>
        <fullName evidence="1">Uncharacterized protein</fullName>
    </submittedName>
</protein>
<accession>A0A1R2CQU1</accession>
<dbReference type="AlphaFoldDB" id="A0A1R2CQU1"/>
<evidence type="ECO:0000313" key="2">
    <source>
        <dbReference type="Proteomes" id="UP000187209"/>
    </source>
</evidence>
<name>A0A1R2CQU1_9CILI</name>
<proteinExistence type="predicted"/>
<dbReference type="Proteomes" id="UP000187209">
    <property type="component" value="Unassembled WGS sequence"/>
</dbReference>